<proteinExistence type="predicted"/>
<sequence length="157" mass="17252">MTSSSHPPYYLLVSHSALSNPAQAAPSNALAHPTIQYHYTDDSPLSLVPRNAEEHVLVIDYDPLISTPPTVQSISHTLLVAGISVEEAPGASAAAADNVYMKNDRMFIIETISDERTMSTSSTERSSAQTVLSDFKRRNEVLRRALRYPDNISQPQE</sequence>
<evidence type="ECO:0000313" key="1">
    <source>
        <dbReference type="EMBL" id="TFK40986.1"/>
    </source>
</evidence>
<name>A0A5C3M975_9AGAR</name>
<dbReference type="Proteomes" id="UP000308652">
    <property type="component" value="Unassembled WGS sequence"/>
</dbReference>
<accession>A0A5C3M975</accession>
<gene>
    <name evidence="1" type="ORF">BDQ12DRAFT_710852</name>
</gene>
<evidence type="ECO:0000313" key="2">
    <source>
        <dbReference type="Proteomes" id="UP000308652"/>
    </source>
</evidence>
<dbReference type="AlphaFoldDB" id="A0A5C3M975"/>
<organism evidence="1 2">
    <name type="scientific">Crucibulum laeve</name>
    <dbReference type="NCBI Taxonomy" id="68775"/>
    <lineage>
        <taxon>Eukaryota</taxon>
        <taxon>Fungi</taxon>
        <taxon>Dikarya</taxon>
        <taxon>Basidiomycota</taxon>
        <taxon>Agaricomycotina</taxon>
        <taxon>Agaricomycetes</taxon>
        <taxon>Agaricomycetidae</taxon>
        <taxon>Agaricales</taxon>
        <taxon>Agaricineae</taxon>
        <taxon>Nidulariaceae</taxon>
        <taxon>Crucibulum</taxon>
    </lineage>
</organism>
<dbReference type="OrthoDB" id="3192267at2759"/>
<reference evidence="1 2" key="1">
    <citation type="journal article" date="2019" name="Nat. Ecol. Evol.">
        <title>Megaphylogeny resolves global patterns of mushroom evolution.</title>
        <authorList>
            <person name="Varga T."/>
            <person name="Krizsan K."/>
            <person name="Foldi C."/>
            <person name="Dima B."/>
            <person name="Sanchez-Garcia M."/>
            <person name="Sanchez-Ramirez S."/>
            <person name="Szollosi G.J."/>
            <person name="Szarkandi J.G."/>
            <person name="Papp V."/>
            <person name="Albert L."/>
            <person name="Andreopoulos W."/>
            <person name="Angelini C."/>
            <person name="Antonin V."/>
            <person name="Barry K.W."/>
            <person name="Bougher N.L."/>
            <person name="Buchanan P."/>
            <person name="Buyck B."/>
            <person name="Bense V."/>
            <person name="Catcheside P."/>
            <person name="Chovatia M."/>
            <person name="Cooper J."/>
            <person name="Damon W."/>
            <person name="Desjardin D."/>
            <person name="Finy P."/>
            <person name="Geml J."/>
            <person name="Haridas S."/>
            <person name="Hughes K."/>
            <person name="Justo A."/>
            <person name="Karasinski D."/>
            <person name="Kautmanova I."/>
            <person name="Kiss B."/>
            <person name="Kocsube S."/>
            <person name="Kotiranta H."/>
            <person name="LaButti K.M."/>
            <person name="Lechner B.E."/>
            <person name="Liimatainen K."/>
            <person name="Lipzen A."/>
            <person name="Lukacs Z."/>
            <person name="Mihaltcheva S."/>
            <person name="Morgado L.N."/>
            <person name="Niskanen T."/>
            <person name="Noordeloos M.E."/>
            <person name="Ohm R.A."/>
            <person name="Ortiz-Santana B."/>
            <person name="Ovrebo C."/>
            <person name="Racz N."/>
            <person name="Riley R."/>
            <person name="Savchenko A."/>
            <person name="Shiryaev A."/>
            <person name="Soop K."/>
            <person name="Spirin V."/>
            <person name="Szebenyi C."/>
            <person name="Tomsovsky M."/>
            <person name="Tulloss R.E."/>
            <person name="Uehling J."/>
            <person name="Grigoriev I.V."/>
            <person name="Vagvolgyi C."/>
            <person name="Papp T."/>
            <person name="Martin F.M."/>
            <person name="Miettinen O."/>
            <person name="Hibbett D.S."/>
            <person name="Nagy L.G."/>
        </authorList>
    </citation>
    <scope>NUCLEOTIDE SEQUENCE [LARGE SCALE GENOMIC DNA]</scope>
    <source>
        <strain evidence="1 2">CBS 166.37</strain>
    </source>
</reference>
<keyword evidence="2" id="KW-1185">Reference proteome</keyword>
<dbReference type="EMBL" id="ML213595">
    <property type="protein sequence ID" value="TFK40986.1"/>
    <property type="molecule type" value="Genomic_DNA"/>
</dbReference>
<protein>
    <submittedName>
        <fullName evidence="1">Uncharacterized protein</fullName>
    </submittedName>
</protein>